<accession>A0A0N4UDT3</accession>
<keyword evidence="1" id="KW-0812">Transmembrane</keyword>
<gene>
    <name evidence="2" type="ORF">DME_LOCUS614</name>
</gene>
<evidence type="ECO:0000313" key="3">
    <source>
        <dbReference type="Proteomes" id="UP000038040"/>
    </source>
</evidence>
<name>A0A0N4UDT3_DRAME</name>
<evidence type="ECO:0000313" key="2">
    <source>
        <dbReference type="EMBL" id="VDN50641.1"/>
    </source>
</evidence>
<reference evidence="5" key="1">
    <citation type="submission" date="2017-02" db="UniProtKB">
        <authorList>
            <consortium name="WormBaseParasite"/>
        </authorList>
    </citation>
    <scope>IDENTIFICATION</scope>
</reference>
<dbReference type="EMBL" id="UYYG01000005">
    <property type="protein sequence ID" value="VDN50641.1"/>
    <property type="molecule type" value="Genomic_DNA"/>
</dbReference>
<evidence type="ECO:0000256" key="1">
    <source>
        <dbReference type="SAM" id="Phobius"/>
    </source>
</evidence>
<proteinExistence type="predicted"/>
<keyword evidence="1" id="KW-0472">Membrane</keyword>
<dbReference type="Proteomes" id="UP000274756">
    <property type="component" value="Unassembled WGS sequence"/>
</dbReference>
<evidence type="ECO:0000313" key="5">
    <source>
        <dbReference type="WBParaSite" id="DME_0000550801-mRNA-1"/>
    </source>
</evidence>
<keyword evidence="1" id="KW-1133">Transmembrane helix</keyword>
<keyword evidence="4" id="KW-1185">Reference proteome</keyword>
<dbReference type="AlphaFoldDB" id="A0A0N4UDT3"/>
<sequence>MTAATTKCNVAQPGMDNGHYAIGVGTHLLVILQFPILFFKL</sequence>
<reference evidence="2 4" key="2">
    <citation type="submission" date="2018-11" db="EMBL/GenBank/DDBJ databases">
        <authorList>
            <consortium name="Pathogen Informatics"/>
        </authorList>
    </citation>
    <scope>NUCLEOTIDE SEQUENCE [LARGE SCALE GENOMIC DNA]</scope>
</reference>
<dbReference type="WBParaSite" id="DME_0000550801-mRNA-1">
    <property type="protein sequence ID" value="DME_0000550801-mRNA-1"/>
    <property type="gene ID" value="DME_0000550801"/>
</dbReference>
<evidence type="ECO:0000313" key="4">
    <source>
        <dbReference type="Proteomes" id="UP000274756"/>
    </source>
</evidence>
<dbReference type="Proteomes" id="UP000038040">
    <property type="component" value="Unplaced"/>
</dbReference>
<feature type="transmembrane region" description="Helical" evidence="1">
    <location>
        <begin position="20"/>
        <end position="39"/>
    </location>
</feature>
<organism evidence="3 5">
    <name type="scientific">Dracunculus medinensis</name>
    <name type="common">Guinea worm</name>
    <dbReference type="NCBI Taxonomy" id="318479"/>
    <lineage>
        <taxon>Eukaryota</taxon>
        <taxon>Metazoa</taxon>
        <taxon>Ecdysozoa</taxon>
        <taxon>Nematoda</taxon>
        <taxon>Chromadorea</taxon>
        <taxon>Rhabditida</taxon>
        <taxon>Spirurina</taxon>
        <taxon>Dracunculoidea</taxon>
        <taxon>Dracunculidae</taxon>
        <taxon>Dracunculus</taxon>
    </lineage>
</organism>
<protein>
    <submittedName>
        <fullName evidence="2 5">Uncharacterized protein</fullName>
    </submittedName>
</protein>